<dbReference type="AlphaFoldDB" id="A0A9W4UVX5"/>
<evidence type="ECO:0000313" key="3">
    <source>
        <dbReference type="Proteomes" id="UP001152607"/>
    </source>
</evidence>
<gene>
    <name evidence="2" type="ORF">PDIGIT_LOCUS14887</name>
</gene>
<feature type="region of interest" description="Disordered" evidence="1">
    <location>
        <begin position="116"/>
        <end position="141"/>
    </location>
</feature>
<dbReference type="Proteomes" id="UP001152607">
    <property type="component" value="Unassembled WGS sequence"/>
</dbReference>
<organism evidence="2 3">
    <name type="scientific">Periconia digitata</name>
    <dbReference type="NCBI Taxonomy" id="1303443"/>
    <lineage>
        <taxon>Eukaryota</taxon>
        <taxon>Fungi</taxon>
        <taxon>Dikarya</taxon>
        <taxon>Ascomycota</taxon>
        <taxon>Pezizomycotina</taxon>
        <taxon>Dothideomycetes</taxon>
        <taxon>Pleosporomycetidae</taxon>
        <taxon>Pleosporales</taxon>
        <taxon>Massarineae</taxon>
        <taxon>Periconiaceae</taxon>
        <taxon>Periconia</taxon>
    </lineage>
</organism>
<accession>A0A9W4UVX5</accession>
<sequence>MSQTTQPNHFLHATPSQWDPAEILSLRPKIDGRFNCSGVKKKSNTPCHWELSEDSALHIGFQLESMSRQRPQDAIQHLDELAARALCDHHRDLQQRVKTFQWRTAIGNIQFTHASSDISELEDPSTPQQPETTPTSISSLPAYSTIASGPAGSYFQRQGCEESFSAAESNFNPLQKQICDLEEKVTHQTDRIDILESICNARSSEKTSSSPWKHLKARFLALLKRHG</sequence>
<comment type="caution">
    <text evidence="2">The sequence shown here is derived from an EMBL/GenBank/DDBJ whole genome shotgun (WGS) entry which is preliminary data.</text>
</comment>
<evidence type="ECO:0000313" key="2">
    <source>
        <dbReference type="EMBL" id="CAI6341687.1"/>
    </source>
</evidence>
<dbReference type="OrthoDB" id="3754181at2759"/>
<proteinExistence type="predicted"/>
<evidence type="ECO:0000256" key="1">
    <source>
        <dbReference type="SAM" id="MobiDB-lite"/>
    </source>
</evidence>
<feature type="compositionally biased region" description="Low complexity" evidence="1">
    <location>
        <begin position="124"/>
        <end position="139"/>
    </location>
</feature>
<dbReference type="EMBL" id="CAOQHR010000012">
    <property type="protein sequence ID" value="CAI6341687.1"/>
    <property type="molecule type" value="Genomic_DNA"/>
</dbReference>
<reference evidence="2" key="1">
    <citation type="submission" date="2023-01" db="EMBL/GenBank/DDBJ databases">
        <authorList>
            <person name="Van Ghelder C."/>
            <person name="Rancurel C."/>
        </authorList>
    </citation>
    <scope>NUCLEOTIDE SEQUENCE</scope>
    <source>
        <strain evidence="2">CNCM I-4278</strain>
    </source>
</reference>
<name>A0A9W4UVX5_9PLEO</name>
<protein>
    <submittedName>
        <fullName evidence="2">Uncharacterized protein</fullName>
    </submittedName>
</protein>
<keyword evidence="3" id="KW-1185">Reference proteome</keyword>